<dbReference type="EMBL" id="FNBH01000001">
    <property type="protein sequence ID" value="SDE97313.1"/>
    <property type="molecule type" value="Genomic_DNA"/>
</dbReference>
<dbReference type="AlphaFoldDB" id="A0A1G7HAH4"/>
<dbReference type="STRING" id="454006.SAMN05421825_0736"/>
<gene>
    <name evidence="1" type="ORF">SAMN05421825_0736</name>
</gene>
<keyword evidence="2" id="KW-1185">Reference proteome</keyword>
<sequence length="201" mass="22526">MDIKAITEVLYVFQKKITFVIVFFVSATLLFAADPERYVQDGEVSQGSEKDTIDDLNVSKVKIFVAKGATIINVDSIKGNLSITYEKTLESKTKNKIAKKSFRLEAKKITQEYVKVPAKQVKVKISASIPHSLLALSLYIGNNFVIPSSQTQIKAVCYDGNYKNTFFTIPKAITINFDFVNAFVIEYHSGYFFSRPPPSIS</sequence>
<protein>
    <submittedName>
        <fullName evidence="1">Uncharacterized protein</fullName>
    </submittedName>
</protein>
<proteinExistence type="predicted"/>
<evidence type="ECO:0000313" key="2">
    <source>
        <dbReference type="Proteomes" id="UP000199203"/>
    </source>
</evidence>
<name>A0A1G7HAH4_9FLAO</name>
<dbReference type="Proteomes" id="UP000199203">
    <property type="component" value="Unassembled WGS sequence"/>
</dbReference>
<accession>A0A1G7HAH4</accession>
<organism evidence="1 2">
    <name type="scientific">Epilithonimonas hungarica</name>
    <dbReference type="NCBI Taxonomy" id="454006"/>
    <lineage>
        <taxon>Bacteria</taxon>
        <taxon>Pseudomonadati</taxon>
        <taxon>Bacteroidota</taxon>
        <taxon>Flavobacteriia</taxon>
        <taxon>Flavobacteriales</taxon>
        <taxon>Weeksellaceae</taxon>
        <taxon>Chryseobacterium group</taxon>
        <taxon>Epilithonimonas</taxon>
    </lineage>
</organism>
<reference evidence="2" key="1">
    <citation type="submission" date="2016-10" db="EMBL/GenBank/DDBJ databases">
        <authorList>
            <person name="Varghese N."/>
            <person name="Submissions S."/>
        </authorList>
    </citation>
    <scope>NUCLEOTIDE SEQUENCE [LARGE SCALE GENOMIC DNA]</scope>
    <source>
        <strain evidence="2">DSM 19684</strain>
    </source>
</reference>
<evidence type="ECO:0000313" key="1">
    <source>
        <dbReference type="EMBL" id="SDE97313.1"/>
    </source>
</evidence>